<dbReference type="Gene3D" id="3.40.50.620">
    <property type="entry name" value="HUPs"/>
    <property type="match status" value="1"/>
</dbReference>
<dbReference type="PANTHER" id="PTHR46268:SF6">
    <property type="entry name" value="UNIVERSAL STRESS PROTEIN UP12"/>
    <property type="match status" value="1"/>
</dbReference>
<dbReference type="Proteomes" id="UP000007844">
    <property type="component" value="Chromosome"/>
</dbReference>
<gene>
    <name evidence="3" type="ORF">Desaf_1400</name>
</gene>
<keyword evidence="4" id="KW-1185">Reference proteome</keyword>
<dbReference type="InterPro" id="IPR006016">
    <property type="entry name" value="UspA"/>
</dbReference>
<dbReference type="InterPro" id="IPR014729">
    <property type="entry name" value="Rossmann-like_a/b/a_fold"/>
</dbReference>
<proteinExistence type="inferred from homology"/>
<evidence type="ECO:0000259" key="2">
    <source>
        <dbReference type="Pfam" id="PF00582"/>
    </source>
</evidence>
<evidence type="ECO:0000313" key="4">
    <source>
        <dbReference type="Proteomes" id="UP000007844"/>
    </source>
</evidence>
<reference evidence="3 4" key="1">
    <citation type="journal article" date="2011" name="J. Bacteriol.">
        <title>Genome sequence of the mercury-methylating and pleomorphic Desulfovibrio africanus Strain Walvis Bay.</title>
        <authorList>
            <person name="Brown S.D."/>
            <person name="Wall J.D."/>
            <person name="Kucken A.M."/>
            <person name="Gilmour C.C."/>
            <person name="Podar M."/>
            <person name="Brandt C.C."/>
            <person name="Teshima H."/>
            <person name="Detter J.C."/>
            <person name="Han C.S."/>
            <person name="Land M.L."/>
            <person name="Lucas S."/>
            <person name="Han J."/>
            <person name="Pennacchio L."/>
            <person name="Nolan M."/>
            <person name="Pitluck S."/>
            <person name="Woyke T."/>
            <person name="Goodwin L."/>
            <person name="Palumbo A.V."/>
            <person name="Elias D.A."/>
        </authorList>
    </citation>
    <scope>NUCLEOTIDE SEQUENCE [LARGE SCALE GENOMIC DNA]</scope>
    <source>
        <strain evidence="3 4">Walvis Bay</strain>
    </source>
</reference>
<name>F3YZN9_DESAF</name>
<evidence type="ECO:0000256" key="1">
    <source>
        <dbReference type="ARBA" id="ARBA00008791"/>
    </source>
</evidence>
<dbReference type="Pfam" id="PF00582">
    <property type="entry name" value="Usp"/>
    <property type="match status" value="1"/>
</dbReference>
<evidence type="ECO:0000313" key="3">
    <source>
        <dbReference type="EMBL" id="EGJ49738.1"/>
    </source>
</evidence>
<accession>F3YZN9</accession>
<feature type="domain" description="UspA" evidence="2">
    <location>
        <begin position="4"/>
        <end position="148"/>
    </location>
</feature>
<dbReference type="PANTHER" id="PTHR46268">
    <property type="entry name" value="STRESS RESPONSE PROTEIN NHAX"/>
    <property type="match status" value="1"/>
</dbReference>
<organism evidence="3 4">
    <name type="scientific">Desulfocurvibacter africanus subsp. africanus str. Walvis Bay</name>
    <dbReference type="NCBI Taxonomy" id="690850"/>
    <lineage>
        <taxon>Bacteria</taxon>
        <taxon>Pseudomonadati</taxon>
        <taxon>Thermodesulfobacteriota</taxon>
        <taxon>Desulfovibrionia</taxon>
        <taxon>Desulfovibrionales</taxon>
        <taxon>Desulfovibrionaceae</taxon>
        <taxon>Desulfocurvibacter</taxon>
    </lineage>
</organism>
<dbReference type="SUPFAM" id="SSF52402">
    <property type="entry name" value="Adenine nucleotide alpha hydrolases-like"/>
    <property type="match status" value="1"/>
</dbReference>
<sequence>MDVKTILWPTDLSENSLKALDHVRDLASKHGAQVILLYVGIDLKNYFPAYGNYPNPELYERFEEWEQQQARTRLDELCTSRLGGCPKLVTRIASGDAVEEILKVIKECKVDLVVMTSHGHGHGNRQQEILHPGHTAERVSRLSPVPVQLINPYET</sequence>
<dbReference type="HOGENOM" id="CLU_049301_11_2_7"/>
<protein>
    <submittedName>
        <fullName evidence="3">UspA domain-containing protein</fullName>
    </submittedName>
</protein>
<comment type="similarity">
    <text evidence="1">Belongs to the universal stress protein A family.</text>
</comment>
<dbReference type="AlphaFoldDB" id="F3YZN9"/>
<dbReference type="CDD" id="cd00293">
    <property type="entry name" value="USP-like"/>
    <property type="match status" value="1"/>
</dbReference>
<dbReference type="EMBL" id="CP003221">
    <property type="protein sequence ID" value="EGJ49738.1"/>
    <property type="molecule type" value="Genomic_DNA"/>
</dbReference>
<dbReference type="RefSeq" id="WP_014259527.1">
    <property type="nucleotide sequence ID" value="NC_016629.1"/>
</dbReference>
<dbReference type="STRING" id="690850.Desaf_1400"/>
<dbReference type="eggNOG" id="COG0589">
    <property type="taxonomic scope" value="Bacteria"/>
</dbReference>
<dbReference type="KEGG" id="daf:Desaf_1400"/>